<keyword evidence="2" id="KW-1133">Transmembrane helix</keyword>
<gene>
    <name evidence="3" type="ORF">CVT26_010180</name>
</gene>
<dbReference type="Proteomes" id="UP000284706">
    <property type="component" value="Unassembled WGS sequence"/>
</dbReference>
<feature type="region of interest" description="Disordered" evidence="1">
    <location>
        <begin position="395"/>
        <end position="422"/>
    </location>
</feature>
<evidence type="ECO:0000313" key="4">
    <source>
        <dbReference type="Proteomes" id="UP000284706"/>
    </source>
</evidence>
<keyword evidence="2" id="KW-0812">Transmembrane</keyword>
<name>A0A409WCU5_9AGAR</name>
<dbReference type="InParanoid" id="A0A409WCU5"/>
<keyword evidence="4" id="KW-1185">Reference proteome</keyword>
<evidence type="ECO:0000256" key="2">
    <source>
        <dbReference type="SAM" id="Phobius"/>
    </source>
</evidence>
<proteinExistence type="predicted"/>
<evidence type="ECO:0000313" key="3">
    <source>
        <dbReference type="EMBL" id="PPQ76355.1"/>
    </source>
</evidence>
<dbReference type="OrthoDB" id="3069632at2759"/>
<keyword evidence="2" id="KW-0472">Membrane</keyword>
<evidence type="ECO:0000256" key="1">
    <source>
        <dbReference type="SAM" id="MobiDB-lite"/>
    </source>
</evidence>
<dbReference type="AlphaFoldDB" id="A0A409WCU5"/>
<organism evidence="3 4">
    <name type="scientific">Gymnopilus dilepis</name>
    <dbReference type="NCBI Taxonomy" id="231916"/>
    <lineage>
        <taxon>Eukaryota</taxon>
        <taxon>Fungi</taxon>
        <taxon>Dikarya</taxon>
        <taxon>Basidiomycota</taxon>
        <taxon>Agaricomycotina</taxon>
        <taxon>Agaricomycetes</taxon>
        <taxon>Agaricomycetidae</taxon>
        <taxon>Agaricales</taxon>
        <taxon>Agaricineae</taxon>
        <taxon>Hymenogastraceae</taxon>
        <taxon>Gymnopilus</taxon>
    </lineage>
</organism>
<reference evidence="3 4" key="1">
    <citation type="journal article" date="2018" name="Evol. Lett.">
        <title>Horizontal gene cluster transfer increased hallucinogenic mushroom diversity.</title>
        <authorList>
            <person name="Reynolds H.T."/>
            <person name="Vijayakumar V."/>
            <person name="Gluck-Thaler E."/>
            <person name="Korotkin H.B."/>
            <person name="Matheny P.B."/>
            <person name="Slot J.C."/>
        </authorList>
    </citation>
    <scope>NUCLEOTIDE SEQUENCE [LARGE SCALE GENOMIC DNA]</scope>
    <source>
        <strain evidence="3 4">SRW20</strain>
    </source>
</reference>
<accession>A0A409WCU5</accession>
<comment type="caution">
    <text evidence="3">The sequence shown here is derived from an EMBL/GenBank/DDBJ whole genome shotgun (WGS) entry which is preliminary data.</text>
</comment>
<feature type="transmembrane region" description="Helical" evidence="2">
    <location>
        <begin position="310"/>
        <end position="334"/>
    </location>
</feature>
<protein>
    <submittedName>
        <fullName evidence="3">Uncharacterized protein</fullName>
    </submittedName>
</protein>
<dbReference type="EMBL" id="NHYE01005169">
    <property type="protein sequence ID" value="PPQ76355.1"/>
    <property type="molecule type" value="Genomic_DNA"/>
</dbReference>
<sequence>MSNRRIFVDDNDPAIEYGPGWVFQPLKPGDEALTFTPLYDTLHAFSPSYGLPRSNFTFIYKGSDVTAFFEHGAGNESGLTACTVDGVQKVVAQIGTSVQCTSGVPLADGTHTLFVEVNLETTFDGIQYTPFTGNDAVGDVIYAPMDSELKRQPSWNLSDPMEPLPPGGSFDLDFIGYSLSMYADFAYKFFELPPNSNLTYSIDNYPPQNFTISNPANSLDDSVFQFRVLQTPLYPMGLHHFHLVFRGTNETVPFLLNQIIVQNSTAHGTLNIQPFPTTLSAASSQPTTSPVVSETQQPQGLSDVHTKSHVAMWIGISIGIIAILLLVTGILWYCRRKRRTSGDHEDVVEVVVRPFAISDRRRNSIEKSARLFQSGPNQDHPVHRYHVLPTHVPANDQRESQGESDSTVVTGPPSYHVAEEAA</sequence>